<dbReference type="AlphaFoldDB" id="A0A0F7U9A8"/>
<reference evidence="2" key="1">
    <citation type="journal article" date="2015" name="PLoS ONE">
        <title>Comprehensive Evaluation of Toxoplasma gondii VEG and Neospora caninum LIV Genomes with Tachyzoite Stage Transcriptome and Proteome Defines Novel Transcript Features.</title>
        <authorList>
            <person name="Ramaprasad A."/>
            <person name="Mourier T."/>
            <person name="Naeem R."/>
            <person name="Malas T.B."/>
            <person name="Moussa E."/>
            <person name="Panigrahi A."/>
            <person name="Vermont S.J."/>
            <person name="Otto T.D."/>
            <person name="Wastling J."/>
            <person name="Pain A."/>
        </authorList>
    </citation>
    <scope>NUCLEOTIDE SEQUENCE</scope>
    <source>
        <strain evidence="2">Liverpool</strain>
    </source>
</reference>
<proteinExistence type="predicted"/>
<dbReference type="GO" id="GO:0004803">
    <property type="term" value="F:transposase activity"/>
    <property type="evidence" value="ECO:0007669"/>
    <property type="project" value="InterPro"/>
</dbReference>
<name>A0A0F7U9A8_NEOCL</name>
<gene>
    <name evidence="2" type="ORF">BN1204_014890</name>
</gene>
<accession>A0A0F7U9A8</accession>
<dbReference type="GO" id="GO:0006313">
    <property type="term" value="P:DNA transposition"/>
    <property type="evidence" value="ECO:0007669"/>
    <property type="project" value="InterPro"/>
</dbReference>
<feature type="compositionally biased region" description="Basic residues" evidence="1">
    <location>
        <begin position="163"/>
        <end position="180"/>
    </location>
</feature>
<protein>
    <submittedName>
        <fullName evidence="2">Uncharacterized protein</fullName>
    </submittedName>
</protein>
<feature type="region of interest" description="Disordered" evidence="1">
    <location>
        <begin position="154"/>
        <end position="220"/>
    </location>
</feature>
<dbReference type="EMBL" id="LN714479">
    <property type="protein sequence ID" value="CEL65646.1"/>
    <property type="molecule type" value="Genomic_DNA"/>
</dbReference>
<sequence length="317" mass="36688">MTRNIYSNEERLQILRDTDHLSVKDAARMAGVTTFTIRHWRRNRAKFLSGPPDERRRVEVVPLSQFETALIQALEGRAGRRGKYSRQELNRYESGSVTTREHGSENVLLFREVRSLSKRFKLRKGVISRSWIDRFIKRRRLTLREKLLRSRGAARIPKEAQSTKRHVARSSAKKSARRNHLPPTSTMARMASRKRMPLDRKELGRGPSEPEPTADAPRSQSLSDILLGIADAAYLLSSPLPTHEELFNLQREFIREQRNKTLDEHLLSPNDIVRDSDCSDTSTSYAPRPWPFISLVPDTWTQSSSTSFCPWRFQTHE</sequence>
<dbReference type="GO" id="GO:0003677">
    <property type="term" value="F:DNA binding"/>
    <property type="evidence" value="ECO:0007669"/>
    <property type="project" value="InterPro"/>
</dbReference>
<organism evidence="2">
    <name type="scientific">Neospora caninum (strain Liverpool)</name>
    <dbReference type="NCBI Taxonomy" id="572307"/>
    <lineage>
        <taxon>Eukaryota</taxon>
        <taxon>Sar</taxon>
        <taxon>Alveolata</taxon>
        <taxon>Apicomplexa</taxon>
        <taxon>Conoidasida</taxon>
        <taxon>Coccidia</taxon>
        <taxon>Eucoccidiorida</taxon>
        <taxon>Eimeriorina</taxon>
        <taxon>Sarcocystidae</taxon>
        <taxon>Neospora</taxon>
    </lineage>
</organism>
<evidence type="ECO:0000256" key="1">
    <source>
        <dbReference type="SAM" id="MobiDB-lite"/>
    </source>
</evidence>
<evidence type="ECO:0000313" key="2">
    <source>
        <dbReference type="EMBL" id="CEL65646.1"/>
    </source>
</evidence>